<feature type="compositionally biased region" description="Low complexity" evidence="2">
    <location>
        <begin position="18"/>
        <end position="38"/>
    </location>
</feature>
<evidence type="ECO:0000313" key="4">
    <source>
        <dbReference type="EMBL" id="OIQ92860.1"/>
    </source>
</evidence>
<sequence length="112" mass="11410">MSTPGACGASDGGSTGRSPTGEPSVVEESSVEESPTTVDARGARCPMPVIMVARAAASLPGGSLVTLIATDPAARHDVPAWARIRGHVVVDDSPAPSRPDEVRITVRLSEHG</sequence>
<dbReference type="InterPro" id="IPR001455">
    <property type="entry name" value="TusA-like"/>
</dbReference>
<proteinExistence type="inferred from homology"/>
<feature type="region of interest" description="Disordered" evidence="2">
    <location>
        <begin position="1"/>
        <end position="42"/>
    </location>
</feature>
<feature type="domain" description="UPF0033" evidence="3">
    <location>
        <begin position="38"/>
        <end position="62"/>
    </location>
</feature>
<comment type="caution">
    <text evidence="4">The sequence shown here is derived from an EMBL/GenBank/DDBJ whole genome shotgun (WGS) entry which is preliminary data.</text>
</comment>
<comment type="similarity">
    <text evidence="1">Belongs to the sulfur carrier protein TusA family.</text>
</comment>
<keyword evidence="4" id="KW-0808">Transferase</keyword>
<accession>A0A1J5RL73</accession>
<dbReference type="InterPro" id="IPR036868">
    <property type="entry name" value="TusA-like_sf"/>
</dbReference>
<dbReference type="PROSITE" id="PS01148">
    <property type="entry name" value="UPF0033"/>
    <property type="match status" value="1"/>
</dbReference>
<dbReference type="EC" id="2.8.1.-" evidence="4"/>
<evidence type="ECO:0000256" key="2">
    <source>
        <dbReference type="SAM" id="MobiDB-lite"/>
    </source>
</evidence>
<dbReference type="PANTHER" id="PTHR33279">
    <property type="entry name" value="SULFUR CARRIER PROTEIN YEDF-RELATED"/>
    <property type="match status" value="1"/>
</dbReference>
<dbReference type="EMBL" id="MLJW01000221">
    <property type="protein sequence ID" value="OIQ92860.1"/>
    <property type="molecule type" value="Genomic_DNA"/>
</dbReference>
<dbReference type="PANTHER" id="PTHR33279:SF6">
    <property type="entry name" value="SULFUR CARRIER PROTEIN YEDF-RELATED"/>
    <property type="match status" value="1"/>
</dbReference>
<dbReference type="CDD" id="cd00291">
    <property type="entry name" value="SirA_YedF_YeeD"/>
    <property type="match status" value="1"/>
</dbReference>
<name>A0A1J5RL73_9ZZZZ</name>
<dbReference type="Gene3D" id="3.30.110.40">
    <property type="entry name" value="TusA-like domain"/>
    <property type="match status" value="1"/>
</dbReference>
<protein>
    <submittedName>
        <fullName evidence="4">Sulfurtransferase TusA</fullName>
        <ecNumber evidence="4">2.8.1.-</ecNumber>
    </submittedName>
</protein>
<reference evidence="4" key="1">
    <citation type="submission" date="2016-10" db="EMBL/GenBank/DDBJ databases">
        <title>Sequence of Gallionella enrichment culture.</title>
        <authorList>
            <person name="Poehlein A."/>
            <person name="Muehling M."/>
            <person name="Daniel R."/>
        </authorList>
    </citation>
    <scope>NUCLEOTIDE SEQUENCE</scope>
</reference>
<dbReference type="SUPFAM" id="SSF64307">
    <property type="entry name" value="SirA-like"/>
    <property type="match status" value="1"/>
</dbReference>
<dbReference type="Pfam" id="PF01206">
    <property type="entry name" value="TusA"/>
    <property type="match status" value="1"/>
</dbReference>
<organism evidence="4">
    <name type="scientific">mine drainage metagenome</name>
    <dbReference type="NCBI Taxonomy" id="410659"/>
    <lineage>
        <taxon>unclassified sequences</taxon>
        <taxon>metagenomes</taxon>
        <taxon>ecological metagenomes</taxon>
    </lineage>
</organism>
<gene>
    <name evidence="4" type="primary">tusA_17</name>
    <name evidence="4" type="ORF">GALL_252240</name>
</gene>
<evidence type="ECO:0000256" key="1">
    <source>
        <dbReference type="ARBA" id="ARBA00008984"/>
    </source>
</evidence>
<dbReference type="AlphaFoldDB" id="A0A1J5RL73"/>
<evidence type="ECO:0000259" key="3">
    <source>
        <dbReference type="PROSITE" id="PS01148"/>
    </source>
</evidence>
<dbReference type="GO" id="GO:0016740">
    <property type="term" value="F:transferase activity"/>
    <property type="evidence" value="ECO:0007669"/>
    <property type="project" value="UniProtKB-KW"/>
</dbReference>